<name>A0A2P1EMV5_9VIRU</name>
<protein>
    <submittedName>
        <fullName evidence="1">Putative phosphatidylethanolamine-binding protein</fullName>
    </submittedName>
</protein>
<dbReference type="SUPFAM" id="SSF49777">
    <property type="entry name" value="PEBP-like"/>
    <property type="match status" value="1"/>
</dbReference>
<dbReference type="EMBL" id="MG807320">
    <property type="protein sequence ID" value="AVL95199.1"/>
    <property type="molecule type" value="Genomic_DNA"/>
</dbReference>
<dbReference type="InterPro" id="IPR035810">
    <property type="entry name" value="PEBP_euk"/>
</dbReference>
<dbReference type="PANTHER" id="PTHR11362">
    <property type="entry name" value="PHOSPHATIDYLETHANOLAMINE-BINDING PROTEIN"/>
    <property type="match status" value="1"/>
</dbReference>
<proteinExistence type="predicted"/>
<sequence>MSKLQVKISDKIIFDGDVLPLKDTKSFPKISFSKKEGEYYTIVIVDPDAPSRNNPINKYFLHMLIINNTDEIVKYTPPDPPKNSGKHRYFIFLLKQNGVIDKNYLKINIFGRAKFNLGEFIADNHLEITDSVYFLTENR</sequence>
<reference evidence="2" key="1">
    <citation type="submission" date="2018-01" db="EMBL/GenBank/DDBJ databases">
        <title>Testimony of 'menage a trois' revealed by the proteome of Megavirus virophage.</title>
        <authorList>
            <person name="Jeudy S."/>
            <person name="Bertaux L."/>
            <person name="Alempic J.-M."/>
            <person name="Lartigue A."/>
            <person name="Legendre M."/>
            <person name="Philippe N."/>
            <person name="Beucher L."/>
            <person name="Biondi E."/>
            <person name="Juul S."/>
            <person name="Turner D."/>
            <person name="Coute Y."/>
            <person name="Claverie J.-M."/>
            <person name="Abergel C."/>
        </authorList>
    </citation>
    <scope>NUCLEOTIDE SEQUENCE [LARGE SCALE GENOMIC DNA]</scope>
</reference>
<dbReference type="Gene3D" id="3.90.280.10">
    <property type="entry name" value="PEBP-like"/>
    <property type="match status" value="1"/>
</dbReference>
<gene>
    <name evidence="1" type="ORF">mc_812</name>
</gene>
<dbReference type="CDD" id="cd00866">
    <property type="entry name" value="PEBP_euk"/>
    <property type="match status" value="1"/>
</dbReference>
<evidence type="ECO:0000313" key="2">
    <source>
        <dbReference type="Proteomes" id="UP000289600"/>
    </source>
</evidence>
<dbReference type="InterPro" id="IPR036610">
    <property type="entry name" value="PEBP-like_sf"/>
</dbReference>
<keyword evidence="2" id="KW-1185">Reference proteome</keyword>
<dbReference type="InterPro" id="IPR008914">
    <property type="entry name" value="PEBP"/>
</dbReference>
<accession>A0A2P1EMV5</accession>
<dbReference type="Pfam" id="PF01161">
    <property type="entry name" value="PBP"/>
    <property type="match status" value="1"/>
</dbReference>
<evidence type="ECO:0000313" key="1">
    <source>
        <dbReference type="EMBL" id="AVL95199.1"/>
    </source>
</evidence>
<dbReference type="PANTHER" id="PTHR11362:SF82">
    <property type="entry name" value="PHOSPHATIDYLETHANOLAMINE-BINDING PROTEIN 4"/>
    <property type="match status" value="1"/>
</dbReference>
<organism evidence="1 2">
    <name type="scientific">Moumouvirus australiensis</name>
    <dbReference type="NCBI Taxonomy" id="2109587"/>
    <lineage>
        <taxon>Viruses</taxon>
        <taxon>Varidnaviria</taxon>
        <taxon>Bamfordvirae</taxon>
        <taxon>Nucleocytoviricota</taxon>
        <taxon>Megaviricetes</taxon>
        <taxon>Imitervirales</taxon>
        <taxon>Mimiviridae</taxon>
        <taxon>Megamimivirinae</taxon>
        <taxon>Moumouvirus</taxon>
        <taxon>Moumouvirus australiense</taxon>
    </lineage>
</organism>
<dbReference type="Proteomes" id="UP000289600">
    <property type="component" value="Segment"/>
</dbReference>